<proteinExistence type="predicted"/>
<organism evidence="1 2">
    <name type="scientific">Elysia marginata</name>
    <dbReference type="NCBI Taxonomy" id="1093978"/>
    <lineage>
        <taxon>Eukaryota</taxon>
        <taxon>Metazoa</taxon>
        <taxon>Spiralia</taxon>
        <taxon>Lophotrochozoa</taxon>
        <taxon>Mollusca</taxon>
        <taxon>Gastropoda</taxon>
        <taxon>Heterobranchia</taxon>
        <taxon>Euthyneura</taxon>
        <taxon>Panpulmonata</taxon>
        <taxon>Sacoglossa</taxon>
        <taxon>Placobranchoidea</taxon>
        <taxon>Plakobranchidae</taxon>
        <taxon>Elysia</taxon>
    </lineage>
</organism>
<name>A0AAV4GHD7_9GAST</name>
<protein>
    <submittedName>
        <fullName evidence="1">Uncharacterized protein</fullName>
    </submittedName>
</protein>
<dbReference type="Proteomes" id="UP000762676">
    <property type="component" value="Unassembled WGS sequence"/>
</dbReference>
<reference evidence="1 2" key="1">
    <citation type="journal article" date="2021" name="Elife">
        <title>Chloroplast acquisition without the gene transfer in kleptoplastic sea slugs, Plakobranchus ocellatus.</title>
        <authorList>
            <person name="Maeda T."/>
            <person name="Takahashi S."/>
            <person name="Yoshida T."/>
            <person name="Shimamura S."/>
            <person name="Takaki Y."/>
            <person name="Nagai Y."/>
            <person name="Toyoda A."/>
            <person name="Suzuki Y."/>
            <person name="Arimoto A."/>
            <person name="Ishii H."/>
            <person name="Satoh N."/>
            <person name="Nishiyama T."/>
            <person name="Hasebe M."/>
            <person name="Maruyama T."/>
            <person name="Minagawa J."/>
            <person name="Obokata J."/>
            <person name="Shigenobu S."/>
        </authorList>
    </citation>
    <scope>NUCLEOTIDE SEQUENCE [LARGE SCALE GENOMIC DNA]</scope>
</reference>
<sequence length="105" mass="11541">MYYFLSSQIPIPHCTLGRDRHIYYTTTITVNNITNTNKVATTTTAITTTTITTTTITTAITTTTITTTTIVTTTTTAPSHEHLYQVYIAVQPQFACAPRSGHIVQ</sequence>
<keyword evidence="2" id="KW-1185">Reference proteome</keyword>
<comment type="caution">
    <text evidence="1">The sequence shown here is derived from an EMBL/GenBank/DDBJ whole genome shotgun (WGS) entry which is preliminary data.</text>
</comment>
<dbReference type="EMBL" id="BMAT01008446">
    <property type="protein sequence ID" value="GFR85122.1"/>
    <property type="molecule type" value="Genomic_DNA"/>
</dbReference>
<gene>
    <name evidence="1" type="ORF">ElyMa_004165600</name>
</gene>
<accession>A0AAV4GHD7</accession>
<dbReference type="AlphaFoldDB" id="A0AAV4GHD7"/>
<evidence type="ECO:0000313" key="1">
    <source>
        <dbReference type="EMBL" id="GFR85122.1"/>
    </source>
</evidence>
<evidence type="ECO:0000313" key="2">
    <source>
        <dbReference type="Proteomes" id="UP000762676"/>
    </source>
</evidence>